<comment type="caution">
    <text evidence="2">The sequence shown here is derived from an EMBL/GenBank/DDBJ whole genome shotgun (WGS) entry which is preliminary data.</text>
</comment>
<dbReference type="OrthoDB" id="3174560at2"/>
<dbReference type="Proteomes" id="UP000029995">
    <property type="component" value="Unassembled WGS sequence"/>
</dbReference>
<feature type="domain" description="Ribbon-helix-helix protein RHH" evidence="1">
    <location>
        <begin position="5"/>
        <end position="61"/>
    </location>
</feature>
<evidence type="ECO:0000313" key="2">
    <source>
        <dbReference type="EMBL" id="KGM34535.1"/>
    </source>
</evidence>
<name>A0A0A0D900_9PROT</name>
<dbReference type="RefSeq" id="WP_034834825.1">
    <property type="nucleotide sequence ID" value="NZ_JANX01000086.1"/>
</dbReference>
<reference evidence="2 3" key="1">
    <citation type="submission" date="2014-01" db="EMBL/GenBank/DDBJ databases">
        <title>Genome sequence determination for a cystic fibrosis isolate, Inquilinus limosus.</title>
        <authorList>
            <person name="Pino M."/>
            <person name="Di Conza J."/>
            <person name="Gutkind G."/>
        </authorList>
    </citation>
    <scope>NUCLEOTIDE SEQUENCE [LARGE SCALE GENOMIC DNA]</scope>
    <source>
        <strain evidence="2 3">MP06</strain>
    </source>
</reference>
<accession>A0A0A0D900</accession>
<evidence type="ECO:0000313" key="3">
    <source>
        <dbReference type="Proteomes" id="UP000029995"/>
    </source>
</evidence>
<dbReference type="Pfam" id="PF19839">
    <property type="entry name" value="RHH_9"/>
    <property type="match status" value="1"/>
</dbReference>
<organism evidence="2 3">
    <name type="scientific">Inquilinus limosus MP06</name>
    <dbReference type="NCBI Taxonomy" id="1398085"/>
    <lineage>
        <taxon>Bacteria</taxon>
        <taxon>Pseudomonadati</taxon>
        <taxon>Pseudomonadota</taxon>
        <taxon>Alphaproteobacteria</taxon>
        <taxon>Rhodospirillales</taxon>
        <taxon>Rhodospirillaceae</taxon>
        <taxon>Inquilinus</taxon>
    </lineage>
</organism>
<dbReference type="EMBL" id="JANX01000086">
    <property type="protein sequence ID" value="KGM34535.1"/>
    <property type="molecule type" value="Genomic_DNA"/>
</dbReference>
<protein>
    <recommendedName>
        <fullName evidence="1">Ribbon-helix-helix protein RHH domain-containing protein</fullName>
    </recommendedName>
</protein>
<evidence type="ECO:0000259" key="1">
    <source>
        <dbReference type="Pfam" id="PF19839"/>
    </source>
</evidence>
<sequence length="99" mass="11801">MPKEAMFTLKLEPELREQFMAEAAAADRPASQIIREFMRDFVRQQRAAREHDEWFRAEVEQAMREADDPSVKRIPQEEVSAKWRRQRAELVKRAGERTE</sequence>
<proteinExistence type="predicted"/>
<dbReference type="Gene3D" id="6.20.450.20">
    <property type="match status" value="1"/>
</dbReference>
<dbReference type="AlphaFoldDB" id="A0A0A0D900"/>
<gene>
    <name evidence="2" type="ORF">P409_09695</name>
</gene>
<dbReference type="InterPro" id="IPR045559">
    <property type="entry name" value="RHH_9"/>
</dbReference>